<dbReference type="AlphaFoldDB" id="A0A9J5Z1J0"/>
<keyword evidence="3" id="KW-1185">Reference proteome</keyword>
<protein>
    <submittedName>
        <fullName evidence="2">Uncharacterized protein</fullName>
    </submittedName>
</protein>
<reference evidence="2 3" key="1">
    <citation type="submission" date="2020-09" db="EMBL/GenBank/DDBJ databases">
        <title>De no assembly of potato wild relative species, Solanum commersonii.</title>
        <authorList>
            <person name="Cho K."/>
        </authorList>
    </citation>
    <scope>NUCLEOTIDE SEQUENCE [LARGE SCALE GENOMIC DNA]</scope>
    <source>
        <strain evidence="2">LZ3.2</strain>
        <tissue evidence="2">Leaf</tissue>
    </source>
</reference>
<gene>
    <name evidence="2" type="ORF">H5410_026434</name>
</gene>
<organism evidence="2 3">
    <name type="scientific">Solanum commersonii</name>
    <name type="common">Commerson's wild potato</name>
    <name type="synonym">Commerson's nightshade</name>
    <dbReference type="NCBI Taxonomy" id="4109"/>
    <lineage>
        <taxon>Eukaryota</taxon>
        <taxon>Viridiplantae</taxon>
        <taxon>Streptophyta</taxon>
        <taxon>Embryophyta</taxon>
        <taxon>Tracheophyta</taxon>
        <taxon>Spermatophyta</taxon>
        <taxon>Magnoliopsida</taxon>
        <taxon>eudicotyledons</taxon>
        <taxon>Gunneridae</taxon>
        <taxon>Pentapetalae</taxon>
        <taxon>asterids</taxon>
        <taxon>lamiids</taxon>
        <taxon>Solanales</taxon>
        <taxon>Solanaceae</taxon>
        <taxon>Solanoideae</taxon>
        <taxon>Solaneae</taxon>
        <taxon>Solanum</taxon>
    </lineage>
</organism>
<evidence type="ECO:0000313" key="2">
    <source>
        <dbReference type="EMBL" id="KAG5604942.1"/>
    </source>
</evidence>
<accession>A0A9J5Z1J0</accession>
<evidence type="ECO:0000313" key="3">
    <source>
        <dbReference type="Proteomes" id="UP000824120"/>
    </source>
</evidence>
<evidence type="ECO:0000256" key="1">
    <source>
        <dbReference type="SAM" id="MobiDB-lite"/>
    </source>
</evidence>
<dbReference type="Proteomes" id="UP000824120">
    <property type="component" value="Chromosome 5"/>
</dbReference>
<dbReference type="EMBL" id="JACXVP010000005">
    <property type="protein sequence ID" value="KAG5604942.1"/>
    <property type="molecule type" value="Genomic_DNA"/>
</dbReference>
<comment type="caution">
    <text evidence="2">The sequence shown here is derived from an EMBL/GenBank/DDBJ whole genome shotgun (WGS) entry which is preliminary data.</text>
</comment>
<feature type="region of interest" description="Disordered" evidence="1">
    <location>
        <begin position="1"/>
        <end position="22"/>
    </location>
</feature>
<sequence length="87" mass="10004">MKSVGPDGQTGQFSRPNDPRSWHIPILPIFNSDVENVEYFLGRSLRPKLRSWLALKAIPNHFQGKMSPEEGTPLILSIFMCYTPWIF</sequence>
<proteinExistence type="predicted"/>
<name>A0A9J5Z1J0_SOLCO</name>